<name>A0AAQ3NTB4_VIGMU</name>
<dbReference type="Proteomes" id="UP001374535">
    <property type="component" value="Chromosome 4"/>
</dbReference>
<evidence type="ECO:0000313" key="2">
    <source>
        <dbReference type="Proteomes" id="UP001374535"/>
    </source>
</evidence>
<organism evidence="1 2">
    <name type="scientific">Vigna mungo</name>
    <name type="common">Black gram</name>
    <name type="synonym">Phaseolus mungo</name>
    <dbReference type="NCBI Taxonomy" id="3915"/>
    <lineage>
        <taxon>Eukaryota</taxon>
        <taxon>Viridiplantae</taxon>
        <taxon>Streptophyta</taxon>
        <taxon>Embryophyta</taxon>
        <taxon>Tracheophyta</taxon>
        <taxon>Spermatophyta</taxon>
        <taxon>Magnoliopsida</taxon>
        <taxon>eudicotyledons</taxon>
        <taxon>Gunneridae</taxon>
        <taxon>Pentapetalae</taxon>
        <taxon>rosids</taxon>
        <taxon>fabids</taxon>
        <taxon>Fabales</taxon>
        <taxon>Fabaceae</taxon>
        <taxon>Papilionoideae</taxon>
        <taxon>50 kb inversion clade</taxon>
        <taxon>NPAAA clade</taxon>
        <taxon>indigoferoid/millettioid clade</taxon>
        <taxon>Phaseoleae</taxon>
        <taxon>Vigna</taxon>
    </lineage>
</organism>
<keyword evidence="2" id="KW-1185">Reference proteome</keyword>
<dbReference type="EMBL" id="CP144697">
    <property type="protein sequence ID" value="WVZ15855.1"/>
    <property type="molecule type" value="Genomic_DNA"/>
</dbReference>
<proteinExistence type="predicted"/>
<accession>A0AAQ3NTB4</accession>
<reference evidence="1 2" key="1">
    <citation type="journal article" date="2023" name="Life. Sci Alliance">
        <title>Evolutionary insights into 3D genome organization and epigenetic landscape of Vigna mungo.</title>
        <authorList>
            <person name="Junaid A."/>
            <person name="Singh B."/>
            <person name="Bhatia S."/>
        </authorList>
    </citation>
    <scope>NUCLEOTIDE SEQUENCE [LARGE SCALE GENOMIC DNA]</scope>
    <source>
        <strain evidence="1">Urdbean</strain>
    </source>
</reference>
<sequence>MISFPLSFSLSFSFYFLNDSIIVGTVNEYSLISYVTGQSSVIFSLPDVSREMAMRRRLDPSMKVHNQSFNPLQPWQNTNPNRALSLSFPTWSSNESSSAWVVFGANEWFIGVEENAL</sequence>
<evidence type="ECO:0000313" key="1">
    <source>
        <dbReference type="EMBL" id="WVZ15855.1"/>
    </source>
</evidence>
<protein>
    <submittedName>
        <fullName evidence="1">Uncharacterized protein</fullName>
    </submittedName>
</protein>
<gene>
    <name evidence="1" type="ORF">V8G54_013421</name>
</gene>
<dbReference type="AlphaFoldDB" id="A0AAQ3NTB4"/>